<dbReference type="SUPFAM" id="SSF82708">
    <property type="entry name" value="R3H domain"/>
    <property type="match status" value="1"/>
</dbReference>
<dbReference type="EMBL" id="BQKY01000018">
    <property type="protein sequence ID" value="GJN94564.1"/>
    <property type="molecule type" value="Genomic_DNA"/>
</dbReference>
<feature type="region of interest" description="Disordered" evidence="9">
    <location>
        <begin position="467"/>
        <end position="505"/>
    </location>
</feature>
<keyword evidence="5" id="KW-0067">ATP-binding</keyword>
<dbReference type="Gene3D" id="3.30.1370.50">
    <property type="entry name" value="R3H-like domain"/>
    <property type="match status" value="1"/>
</dbReference>
<dbReference type="InterPro" id="IPR000504">
    <property type="entry name" value="RRM_dom"/>
</dbReference>
<dbReference type="Proteomes" id="UP001342314">
    <property type="component" value="Unassembled WGS sequence"/>
</dbReference>
<protein>
    <recommendedName>
        <fullName evidence="14">R3H domain-containing protein</fullName>
    </recommendedName>
</protein>
<dbReference type="Pfam" id="PF01424">
    <property type="entry name" value="R3H"/>
    <property type="match status" value="1"/>
</dbReference>
<dbReference type="FunFam" id="3.30.1370.50:FF:000002">
    <property type="entry name" value="Immunoglobulin mu DNA-binding protein 2"/>
    <property type="match status" value="1"/>
</dbReference>
<evidence type="ECO:0000256" key="9">
    <source>
        <dbReference type="SAM" id="MobiDB-lite"/>
    </source>
</evidence>
<gene>
    <name evidence="12" type="ORF">Rhopal_007647-T1</name>
</gene>
<dbReference type="GO" id="GO:0003723">
    <property type="term" value="F:RNA binding"/>
    <property type="evidence" value="ECO:0007669"/>
    <property type="project" value="UniProtKB-UniRule"/>
</dbReference>
<evidence type="ECO:0000313" key="13">
    <source>
        <dbReference type="Proteomes" id="UP001342314"/>
    </source>
</evidence>
<keyword evidence="4" id="KW-0347">Helicase</keyword>
<keyword evidence="2" id="KW-0547">Nucleotide-binding</keyword>
<dbReference type="InterPro" id="IPR034069">
    <property type="entry name" value="R3H_Cip2"/>
</dbReference>
<dbReference type="PROSITE" id="PS50102">
    <property type="entry name" value="RRM"/>
    <property type="match status" value="1"/>
</dbReference>
<dbReference type="SMART" id="SM00360">
    <property type="entry name" value="RRM"/>
    <property type="match status" value="1"/>
</dbReference>
<dbReference type="InterPro" id="IPR001374">
    <property type="entry name" value="R3H_dom"/>
</dbReference>
<keyword evidence="3" id="KW-0378">Hydrolase</keyword>
<comment type="caution">
    <text evidence="12">The sequence shown here is derived from an EMBL/GenBank/DDBJ whole genome shotgun (WGS) entry which is preliminary data.</text>
</comment>
<feature type="region of interest" description="Disordered" evidence="9">
    <location>
        <begin position="701"/>
        <end position="726"/>
    </location>
</feature>
<dbReference type="InterPro" id="IPR035979">
    <property type="entry name" value="RBD_domain_sf"/>
</dbReference>
<feature type="compositionally biased region" description="Low complexity" evidence="9">
    <location>
        <begin position="625"/>
        <end position="638"/>
    </location>
</feature>
<evidence type="ECO:0008006" key="14">
    <source>
        <dbReference type="Google" id="ProtNLM"/>
    </source>
</evidence>
<proteinExistence type="predicted"/>
<feature type="region of interest" description="Disordered" evidence="9">
    <location>
        <begin position="1"/>
        <end position="100"/>
    </location>
</feature>
<feature type="compositionally biased region" description="Low complexity" evidence="9">
    <location>
        <begin position="467"/>
        <end position="483"/>
    </location>
</feature>
<evidence type="ECO:0000256" key="8">
    <source>
        <dbReference type="PROSITE-ProRule" id="PRU00176"/>
    </source>
</evidence>
<dbReference type="GO" id="GO:0005524">
    <property type="term" value="F:ATP binding"/>
    <property type="evidence" value="ECO:0007669"/>
    <property type="project" value="UniProtKB-KW"/>
</dbReference>
<feature type="region of interest" description="Disordered" evidence="9">
    <location>
        <begin position="812"/>
        <end position="867"/>
    </location>
</feature>
<feature type="compositionally biased region" description="Low complexity" evidence="9">
    <location>
        <begin position="844"/>
        <end position="858"/>
    </location>
</feature>
<evidence type="ECO:0000259" key="10">
    <source>
        <dbReference type="PROSITE" id="PS50102"/>
    </source>
</evidence>
<dbReference type="InterPro" id="IPR012677">
    <property type="entry name" value="Nucleotide-bd_a/b_plait_sf"/>
</dbReference>
<evidence type="ECO:0000256" key="7">
    <source>
        <dbReference type="ARBA" id="ARBA00023242"/>
    </source>
</evidence>
<evidence type="ECO:0000256" key="6">
    <source>
        <dbReference type="ARBA" id="ARBA00022884"/>
    </source>
</evidence>
<accession>A0AAV5GZC5</accession>
<feature type="region of interest" description="Disordered" evidence="9">
    <location>
        <begin position="621"/>
        <end position="640"/>
    </location>
</feature>
<dbReference type="InterPro" id="IPR036867">
    <property type="entry name" value="R3H_dom_sf"/>
</dbReference>
<feature type="domain" description="RRM" evidence="10">
    <location>
        <begin position="243"/>
        <end position="324"/>
    </location>
</feature>
<evidence type="ECO:0000313" key="12">
    <source>
        <dbReference type="EMBL" id="GJN94564.1"/>
    </source>
</evidence>
<feature type="region of interest" description="Disordered" evidence="9">
    <location>
        <begin position="113"/>
        <end position="177"/>
    </location>
</feature>
<keyword evidence="6 8" id="KW-0694">RNA-binding</keyword>
<feature type="compositionally biased region" description="Polar residues" evidence="9">
    <location>
        <begin position="60"/>
        <end position="74"/>
    </location>
</feature>
<dbReference type="CDD" id="cd02639">
    <property type="entry name" value="R3H_RRM"/>
    <property type="match status" value="1"/>
</dbReference>
<evidence type="ECO:0000256" key="1">
    <source>
        <dbReference type="ARBA" id="ARBA00004123"/>
    </source>
</evidence>
<dbReference type="GO" id="GO:0005634">
    <property type="term" value="C:nucleus"/>
    <property type="evidence" value="ECO:0007669"/>
    <property type="project" value="UniProtKB-SubCell"/>
</dbReference>
<sequence>MASPPGPSLADRFDRLHLAPGTAEPASPLRESSNNTQGTLASPNQGVRKASLLSSSSSLNRQRSQRFTVPTSLNPTAAAHSPPPPVPSLPYQPPPPPVQAQSATLFHVTEPDTQHYHHNHPGAPQQRSFYSSSSSPSSLSPPIPNAYATYAQTSPSDEAPYGHYSPDEQYATYPAPPVPPTLAPEFLASPTGMSPYPGPAFRQPVGMSVPVPGPYGTIPSFAGSAPGGGFVPQVDADDEIIDTAIVIKNIPFACPKEQLLGLMASLALPAPFAFNYHFAPEDPTAFRGLAFANFRTGEEASVVRAAMDGLEIMNRKLRCEFKKALKPGEKEAIERTKALKRMRSAQLLAAGATHPVGGPPDFAWQRREASAPGGYGGGWASNAQGVAGLGVGLANGHVAGEEPLEDYGRPLSGAGPYGGAHHPRPYGGVGAQPLHPYVPAPPSSFLGVSGAPSMPVPLATAAAPPAAHMEPSYSSESTSPSESDVGTSVSQRMERGGGGSAGSEVGTVATTVSMGVNGSSAAGRHDLDMNDPGTLELYSRVLLFQADSLRDELAFSRSLSSQQRRTVHLIAKKLGLDHRSFGDGEARHVIVYKAGTAPPPELRRPLRQSLSTAALRRATSRDLLASASPSRTASSSSFIPPPLPSTSSLYSHPSHSSSIGSLSTLATSAAGLRGKKSMPDMRFSSSSSSAAVAAAVGSGPLFGRQTSSSSHDEHSRSSSPVPPLPTSISLQAHLAAYSSGNGYASSASSPAPPNGATPGFTRRSYSNLRSLAEAPSSAASPFATIASYPSSHTSPRKTREIPSVQGLFQQHGIAASAPSTPSRERSDKSGDGWLPGSATPVRQPSGPGALGGTPAAAAVDSLEWRRR</sequence>
<dbReference type="GO" id="GO:0003677">
    <property type="term" value="F:DNA binding"/>
    <property type="evidence" value="ECO:0007669"/>
    <property type="project" value="UniProtKB-ARBA"/>
</dbReference>
<organism evidence="12 13">
    <name type="scientific">Rhodotorula paludigena</name>
    <dbReference type="NCBI Taxonomy" id="86838"/>
    <lineage>
        <taxon>Eukaryota</taxon>
        <taxon>Fungi</taxon>
        <taxon>Dikarya</taxon>
        <taxon>Basidiomycota</taxon>
        <taxon>Pucciniomycotina</taxon>
        <taxon>Microbotryomycetes</taxon>
        <taxon>Sporidiobolales</taxon>
        <taxon>Sporidiobolaceae</taxon>
        <taxon>Rhodotorula</taxon>
    </lineage>
</organism>
<reference evidence="12 13" key="1">
    <citation type="submission" date="2021-12" db="EMBL/GenBank/DDBJ databases">
        <title>High titer production of polyol ester of fatty acids by Rhodotorula paludigena BS15 towards product separation-free biomass refinery.</title>
        <authorList>
            <person name="Mano J."/>
            <person name="Ono H."/>
            <person name="Tanaka T."/>
            <person name="Naito K."/>
            <person name="Sushida H."/>
            <person name="Ike M."/>
            <person name="Tokuyasu K."/>
            <person name="Kitaoka M."/>
        </authorList>
    </citation>
    <scope>NUCLEOTIDE SEQUENCE [LARGE SCALE GENOMIC DNA]</scope>
    <source>
        <strain evidence="12 13">BS15</strain>
    </source>
</reference>
<keyword evidence="7" id="KW-0539">Nucleus</keyword>
<evidence type="ECO:0000259" key="11">
    <source>
        <dbReference type="PROSITE" id="PS51061"/>
    </source>
</evidence>
<dbReference type="Gene3D" id="3.30.70.330">
    <property type="match status" value="1"/>
</dbReference>
<feature type="compositionally biased region" description="Polar residues" evidence="9">
    <location>
        <begin position="30"/>
        <end position="45"/>
    </location>
</feature>
<keyword evidence="13" id="KW-1185">Reference proteome</keyword>
<dbReference type="GO" id="GO:0016787">
    <property type="term" value="F:hydrolase activity"/>
    <property type="evidence" value="ECO:0007669"/>
    <property type="project" value="UniProtKB-KW"/>
</dbReference>
<feature type="domain" description="R3H" evidence="11">
    <location>
        <begin position="531"/>
        <end position="595"/>
    </location>
</feature>
<evidence type="ECO:0000256" key="2">
    <source>
        <dbReference type="ARBA" id="ARBA00022741"/>
    </source>
</evidence>
<dbReference type="SUPFAM" id="SSF54928">
    <property type="entry name" value="RNA-binding domain, RBD"/>
    <property type="match status" value="1"/>
</dbReference>
<feature type="region of interest" description="Disordered" evidence="9">
    <location>
        <begin position="741"/>
        <end position="762"/>
    </location>
</feature>
<evidence type="ECO:0000256" key="5">
    <source>
        <dbReference type="ARBA" id="ARBA00022840"/>
    </source>
</evidence>
<dbReference type="PROSITE" id="PS51061">
    <property type="entry name" value="R3H"/>
    <property type="match status" value="1"/>
</dbReference>
<comment type="subcellular location">
    <subcellularLocation>
        <location evidence="1">Nucleus</location>
    </subcellularLocation>
</comment>
<dbReference type="GO" id="GO:0004386">
    <property type="term" value="F:helicase activity"/>
    <property type="evidence" value="ECO:0007669"/>
    <property type="project" value="UniProtKB-KW"/>
</dbReference>
<dbReference type="AlphaFoldDB" id="A0AAV5GZC5"/>
<dbReference type="SMART" id="SM00393">
    <property type="entry name" value="R3H"/>
    <property type="match status" value="1"/>
</dbReference>
<name>A0AAV5GZC5_9BASI</name>
<feature type="compositionally biased region" description="Pro residues" evidence="9">
    <location>
        <begin position="81"/>
        <end position="98"/>
    </location>
</feature>
<evidence type="ECO:0000256" key="3">
    <source>
        <dbReference type="ARBA" id="ARBA00022801"/>
    </source>
</evidence>
<evidence type="ECO:0000256" key="4">
    <source>
        <dbReference type="ARBA" id="ARBA00022806"/>
    </source>
</evidence>